<reference evidence="2" key="1">
    <citation type="journal article" date="2021" name="Mol. Plant Microbe Interact.">
        <title>Complete Genome Sequence of the Plant-Pathogenic Fungus Colletotrichum lupini.</title>
        <authorList>
            <person name="Baroncelli R."/>
            <person name="Pensec F."/>
            <person name="Da Lio D."/>
            <person name="Boufleur T."/>
            <person name="Vicente I."/>
            <person name="Sarrocco S."/>
            <person name="Picot A."/>
            <person name="Baraldi E."/>
            <person name="Sukno S."/>
            <person name="Thon M."/>
            <person name="Le Floch G."/>
        </authorList>
    </citation>
    <scope>NUCLEOTIDE SEQUENCE</scope>
    <source>
        <strain evidence="2">IMI 504893</strain>
    </source>
</reference>
<dbReference type="KEGG" id="clup:CLUP02_05758"/>
<evidence type="ECO:0000313" key="2">
    <source>
        <dbReference type="EMBL" id="UQC80276.1"/>
    </source>
</evidence>
<evidence type="ECO:0000313" key="3">
    <source>
        <dbReference type="Proteomes" id="UP000830671"/>
    </source>
</evidence>
<dbReference type="Proteomes" id="UP000830671">
    <property type="component" value="Chromosome 3"/>
</dbReference>
<accession>A0A9Q8SNY5</accession>
<proteinExistence type="predicted"/>
<dbReference type="GeneID" id="73339774"/>
<feature type="region of interest" description="Disordered" evidence="1">
    <location>
        <begin position="136"/>
        <end position="162"/>
    </location>
</feature>
<evidence type="ECO:0000256" key="1">
    <source>
        <dbReference type="SAM" id="MobiDB-lite"/>
    </source>
</evidence>
<keyword evidence="3" id="KW-1185">Reference proteome</keyword>
<sequence>MRVSEPIARETAAVDAQPVGAALSASPLSSSLNQWMREARSENRQGRHVVRKGPLGCTVCSPLKGLISPLDFVSFLPFLVITMASPIKTCPPLACLPARSPSTQTRRIEVTTQKAQNSESLVILLTSDLIRRPDAVVPPSGPTLTDAYPATLPNSPPNGPSQ</sequence>
<name>A0A9Q8SNY5_9PEZI</name>
<organism evidence="2 3">
    <name type="scientific">Colletotrichum lupini</name>
    <dbReference type="NCBI Taxonomy" id="145971"/>
    <lineage>
        <taxon>Eukaryota</taxon>
        <taxon>Fungi</taxon>
        <taxon>Dikarya</taxon>
        <taxon>Ascomycota</taxon>
        <taxon>Pezizomycotina</taxon>
        <taxon>Sordariomycetes</taxon>
        <taxon>Hypocreomycetidae</taxon>
        <taxon>Glomerellales</taxon>
        <taxon>Glomerellaceae</taxon>
        <taxon>Colletotrichum</taxon>
        <taxon>Colletotrichum acutatum species complex</taxon>
    </lineage>
</organism>
<protein>
    <submittedName>
        <fullName evidence="2">Uncharacterized protein</fullName>
    </submittedName>
</protein>
<dbReference type="RefSeq" id="XP_049141907.1">
    <property type="nucleotide sequence ID" value="XM_049284764.1"/>
</dbReference>
<gene>
    <name evidence="2" type="ORF">CLUP02_05758</name>
</gene>
<dbReference type="EMBL" id="CP019475">
    <property type="protein sequence ID" value="UQC80276.1"/>
    <property type="molecule type" value="Genomic_DNA"/>
</dbReference>
<dbReference type="AlphaFoldDB" id="A0A9Q8SNY5"/>